<dbReference type="Proteomes" id="UP001345963">
    <property type="component" value="Unassembled WGS sequence"/>
</dbReference>
<comment type="caution">
    <text evidence="1">The sequence shown here is derived from an EMBL/GenBank/DDBJ whole genome shotgun (WGS) entry which is preliminary data.</text>
</comment>
<reference evidence="1 2" key="1">
    <citation type="submission" date="2021-07" db="EMBL/GenBank/DDBJ databases">
        <authorList>
            <person name="Palmer J.M."/>
        </authorList>
    </citation>
    <scope>NUCLEOTIDE SEQUENCE [LARGE SCALE GENOMIC DNA]</scope>
    <source>
        <strain evidence="1 2">AT_MEX2019</strain>
        <tissue evidence="1">Muscle</tissue>
    </source>
</reference>
<sequence>MFGSSYHDLYLKCYFSFNPDAMRQTPSRKSHYCVVKQNIFPKVLEILKVFRKYEKALCVLFVQQLFSPCNFLRRRRCHGLGMLCCNSIGPSIHYRIHNLKAP</sequence>
<name>A0ABU7AE93_9TELE</name>
<evidence type="ECO:0000313" key="1">
    <source>
        <dbReference type="EMBL" id="MED6235993.1"/>
    </source>
</evidence>
<keyword evidence="2" id="KW-1185">Reference proteome</keyword>
<gene>
    <name evidence="1" type="ORF">ATANTOWER_002970</name>
</gene>
<organism evidence="1 2">
    <name type="scientific">Ataeniobius toweri</name>
    <dbReference type="NCBI Taxonomy" id="208326"/>
    <lineage>
        <taxon>Eukaryota</taxon>
        <taxon>Metazoa</taxon>
        <taxon>Chordata</taxon>
        <taxon>Craniata</taxon>
        <taxon>Vertebrata</taxon>
        <taxon>Euteleostomi</taxon>
        <taxon>Actinopterygii</taxon>
        <taxon>Neopterygii</taxon>
        <taxon>Teleostei</taxon>
        <taxon>Neoteleostei</taxon>
        <taxon>Acanthomorphata</taxon>
        <taxon>Ovalentaria</taxon>
        <taxon>Atherinomorphae</taxon>
        <taxon>Cyprinodontiformes</taxon>
        <taxon>Goodeidae</taxon>
        <taxon>Ataeniobius</taxon>
    </lineage>
</organism>
<dbReference type="EMBL" id="JAHUTI010011145">
    <property type="protein sequence ID" value="MED6235993.1"/>
    <property type="molecule type" value="Genomic_DNA"/>
</dbReference>
<proteinExistence type="predicted"/>
<evidence type="ECO:0000313" key="2">
    <source>
        <dbReference type="Proteomes" id="UP001345963"/>
    </source>
</evidence>
<protein>
    <submittedName>
        <fullName evidence="1">Uncharacterized protein</fullName>
    </submittedName>
</protein>
<accession>A0ABU7AE93</accession>